<dbReference type="RefSeq" id="WP_146866393.1">
    <property type="nucleotide sequence ID" value="NZ_BKAU01000005.1"/>
</dbReference>
<dbReference type="InterPro" id="IPR018873">
    <property type="entry name" value="KilA-N_DNA-bd_domain"/>
</dbReference>
<protein>
    <submittedName>
        <fullName evidence="3">DNA-binding protein</fullName>
    </submittedName>
</protein>
<gene>
    <name evidence="3" type="ORF">CCY01nite_44080</name>
</gene>
<sequence length="186" mass="21560">MPVKKPSLKALPAKTGKRRKPLTPEEKIIRKIVVLRNEKIMLDVDLAELYGVETRVLKQAVRRNADRFPEDFMFELRADEVDELVSQNVIPDKKQLGGAFPFAFTETGIAMLSSVLKSERAIEMNIFIMRTFVALRKMSINYDEVMNALKSMRMQYDKQFEDIFRALELLIRPPESPRTLIGFRKP</sequence>
<organism evidence="3 4">
    <name type="scientific">Chitinophaga cymbidii</name>
    <dbReference type="NCBI Taxonomy" id="1096750"/>
    <lineage>
        <taxon>Bacteria</taxon>
        <taxon>Pseudomonadati</taxon>
        <taxon>Bacteroidota</taxon>
        <taxon>Chitinophagia</taxon>
        <taxon>Chitinophagales</taxon>
        <taxon>Chitinophagaceae</taxon>
        <taxon>Chitinophaga</taxon>
    </lineage>
</organism>
<evidence type="ECO:0000313" key="4">
    <source>
        <dbReference type="Proteomes" id="UP000321436"/>
    </source>
</evidence>
<evidence type="ECO:0000256" key="1">
    <source>
        <dbReference type="SAM" id="MobiDB-lite"/>
    </source>
</evidence>
<feature type="domain" description="KilA-N DNA-binding" evidence="2">
    <location>
        <begin position="31"/>
        <end position="115"/>
    </location>
</feature>
<keyword evidence="3" id="KW-0238">DNA-binding</keyword>
<reference evidence="3 4" key="1">
    <citation type="submission" date="2019-07" db="EMBL/GenBank/DDBJ databases">
        <title>Whole genome shotgun sequence of Chitinophaga cymbidii NBRC 109752.</title>
        <authorList>
            <person name="Hosoyama A."/>
            <person name="Uohara A."/>
            <person name="Ohji S."/>
            <person name="Ichikawa N."/>
        </authorList>
    </citation>
    <scope>NUCLEOTIDE SEQUENCE [LARGE SCALE GENOMIC DNA]</scope>
    <source>
        <strain evidence="3 4">NBRC 109752</strain>
    </source>
</reference>
<dbReference type="EMBL" id="BKAU01000005">
    <property type="protein sequence ID" value="GEP98148.1"/>
    <property type="molecule type" value="Genomic_DNA"/>
</dbReference>
<dbReference type="GO" id="GO:0003677">
    <property type="term" value="F:DNA binding"/>
    <property type="evidence" value="ECO:0007669"/>
    <property type="project" value="UniProtKB-KW"/>
</dbReference>
<dbReference type="AlphaFoldDB" id="A0A512RR31"/>
<name>A0A512RR31_9BACT</name>
<feature type="region of interest" description="Disordered" evidence="1">
    <location>
        <begin position="1"/>
        <end position="20"/>
    </location>
</feature>
<dbReference type="OrthoDB" id="9816206at2"/>
<dbReference type="Proteomes" id="UP000321436">
    <property type="component" value="Unassembled WGS sequence"/>
</dbReference>
<dbReference type="Pfam" id="PF10543">
    <property type="entry name" value="ORF6N"/>
    <property type="match status" value="1"/>
</dbReference>
<accession>A0A512RR31</accession>
<proteinExistence type="predicted"/>
<keyword evidence="4" id="KW-1185">Reference proteome</keyword>
<comment type="caution">
    <text evidence="3">The sequence shown here is derived from an EMBL/GenBank/DDBJ whole genome shotgun (WGS) entry which is preliminary data.</text>
</comment>
<evidence type="ECO:0000259" key="2">
    <source>
        <dbReference type="Pfam" id="PF10543"/>
    </source>
</evidence>
<evidence type="ECO:0000313" key="3">
    <source>
        <dbReference type="EMBL" id="GEP98148.1"/>
    </source>
</evidence>